<dbReference type="Proteomes" id="UP000271469">
    <property type="component" value="Chromosome"/>
</dbReference>
<dbReference type="SUPFAM" id="SSF52777">
    <property type="entry name" value="CoA-dependent acyltransferases"/>
    <property type="match status" value="2"/>
</dbReference>
<dbReference type="PANTHER" id="PTHR45527">
    <property type="entry name" value="NONRIBOSOMAL PEPTIDE SYNTHETASE"/>
    <property type="match status" value="1"/>
</dbReference>
<dbReference type="EC" id="2.3.1.-" evidence="3"/>
<evidence type="ECO:0000259" key="2">
    <source>
        <dbReference type="Pfam" id="PF00668"/>
    </source>
</evidence>
<sequence length="482" mass="52166">MAAAAAGVDRQPITFLAENHIRSSRLARSAGAPHRAYLGSGTELDGDLDVDAMTRALETFVRRHPILRSWFDCDGHEVRRHLVDAEDIEFGVVDAGTVDTADDLHRHLADRFEHEAISDSFPGFAFGAIARPGGFSIFLACDHALSDGASQALALSELTELYAALCDGAPADAAAGRADTNTVPRSFFDYAEIEADLARQHAGETPETRWWKDTFTRHSLRMPGFPLDLGLGPGESAPVRPVEMTMLDGDEVEAFERVCVHAGGRVLSGIYAALAITGYELTGETDYYGMSVVNTRAALPDFAATQGWCCSFSPIELDVGGVTSLTGLIPTAYSAQQRTKRLATVPVQAALAAMVSAGAPPESVVSAPNLLSYIDFRRFPGDGTPAYDRGVIFTGEGRTANASLWINRDHDRLYLGSQTPDTPFAQRQVHRYFEHLCTVVTDVARHGDHQITRPGLTASSLPVATAPHPVRHQERSLARHHH</sequence>
<dbReference type="InterPro" id="IPR023213">
    <property type="entry name" value="CAT-like_dom_sf"/>
</dbReference>
<dbReference type="KEGG" id="gom:D7316_01835"/>
<dbReference type="InterPro" id="IPR001242">
    <property type="entry name" value="Condensation_dom"/>
</dbReference>
<protein>
    <submittedName>
        <fullName evidence="3">SL659 acyltransferase papA1</fullName>
        <ecNumber evidence="3">2.3.1.-</ecNumber>
    </submittedName>
</protein>
<dbReference type="GO" id="GO:0031177">
    <property type="term" value="F:phosphopantetheine binding"/>
    <property type="evidence" value="ECO:0007669"/>
    <property type="project" value="TreeGrafter"/>
</dbReference>
<dbReference type="GO" id="GO:0005737">
    <property type="term" value="C:cytoplasm"/>
    <property type="evidence" value="ECO:0007669"/>
    <property type="project" value="TreeGrafter"/>
</dbReference>
<feature type="compositionally biased region" description="Basic and acidic residues" evidence="1">
    <location>
        <begin position="471"/>
        <end position="482"/>
    </location>
</feature>
<evidence type="ECO:0000313" key="4">
    <source>
        <dbReference type="Proteomes" id="UP000271469"/>
    </source>
</evidence>
<evidence type="ECO:0000313" key="3">
    <source>
        <dbReference type="EMBL" id="AZG45240.1"/>
    </source>
</evidence>
<reference evidence="3 4" key="1">
    <citation type="submission" date="2018-11" db="EMBL/GenBank/DDBJ databases">
        <title>Gordonia insulae sp. nov., isolated from an island soil.</title>
        <authorList>
            <person name="Kim Y.S."/>
            <person name="Kim S.B."/>
        </authorList>
    </citation>
    <scope>NUCLEOTIDE SEQUENCE [LARGE SCALE GENOMIC DNA]</scope>
    <source>
        <strain evidence="3 4">MMS17-SY073</strain>
    </source>
</reference>
<dbReference type="Gene3D" id="3.30.559.30">
    <property type="entry name" value="Nonribosomal peptide synthetase, condensation domain"/>
    <property type="match status" value="1"/>
</dbReference>
<dbReference type="GO" id="GO:0016746">
    <property type="term" value="F:acyltransferase activity"/>
    <property type="evidence" value="ECO:0007669"/>
    <property type="project" value="UniProtKB-KW"/>
</dbReference>
<dbReference type="GO" id="GO:0043041">
    <property type="term" value="P:amino acid activation for nonribosomal peptide biosynthetic process"/>
    <property type="evidence" value="ECO:0007669"/>
    <property type="project" value="TreeGrafter"/>
</dbReference>
<name>A0A3G8JM06_9ACTN</name>
<dbReference type="AlphaFoldDB" id="A0A3G8JM06"/>
<organism evidence="3 4">
    <name type="scientific">Gordonia insulae</name>
    <dbReference type="NCBI Taxonomy" id="2420509"/>
    <lineage>
        <taxon>Bacteria</taxon>
        <taxon>Bacillati</taxon>
        <taxon>Actinomycetota</taxon>
        <taxon>Actinomycetes</taxon>
        <taxon>Mycobacteriales</taxon>
        <taxon>Gordoniaceae</taxon>
        <taxon>Gordonia</taxon>
    </lineage>
</organism>
<keyword evidence="3" id="KW-0012">Acyltransferase</keyword>
<dbReference type="GO" id="GO:0044550">
    <property type="term" value="P:secondary metabolite biosynthetic process"/>
    <property type="evidence" value="ECO:0007669"/>
    <property type="project" value="TreeGrafter"/>
</dbReference>
<dbReference type="RefSeq" id="WP_232016837.1">
    <property type="nucleotide sequence ID" value="NZ_CP033972.1"/>
</dbReference>
<dbReference type="Gene3D" id="3.30.559.10">
    <property type="entry name" value="Chloramphenicol acetyltransferase-like domain"/>
    <property type="match status" value="1"/>
</dbReference>
<dbReference type="GO" id="GO:0008610">
    <property type="term" value="P:lipid biosynthetic process"/>
    <property type="evidence" value="ECO:0007669"/>
    <property type="project" value="UniProtKB-ARBA"/>
</dbReference>
<keyword evidence="4" id="KW-1185">Reference proteome</keyword>
<feature type="domain" description="Condensation" evidence="2">
    <location>
        <begin position="43"/>
        <end position="346"/>
    </location>
</feature>
<proteinExistence type="predicted"/>
<dbReference type="EMBL" id="CP033972">
    <property type="protein sequence ID" value="AZG45240.1"/>
    <property type="molecule type" value="Genomic_DNA"/>
</dbReference>
<accession>A0A3G8JM06</accession>
<keyword evidence="3" id="KW-0808">Transferase</keyword>
<gene>
    <name evidence="3" type="primary">papA1_3</name>
    <name evidence="3" type="ORF">D7316_01835</name>
</gene>
<dbReference type="PANTHER" id="PTHR45527:SF1">
    <property type="entry name" value="FATTY ACID SYNTHASE"/>
    <property type="match status" value="1"/>
</dbReference>
<evidence type="ECO:0000256" key="1">
    <source>
        <dbReference type="SAM" id="MobiDB-lite"/>
    </source>
</evidence>
<feature type="region of interest" description="Disordered" evidence="1">
    <location>
        <begin position="451"/>
        <end position="482"/>
    </location>
</feature>
<dbReference type="Pfam" id="PF00668">
    <property type="entry name" value="Condensation"/>
    <property type="match status" value="1"/>
</dbReference>